<evidence type="ECO:0000256" key="7">
    <source>
        <dbReference type="SAM" id="Phobius"/>
    </source>
</evidence>
<organism evidence="8">
    <name type="scientific">Mesocestoides corti</name>
    <name type="common">Flatworm</name>
    <dbReference type="NCBI Taxonomy" id="53468"/>
    <lineage>
        <taxon>Eukaryota</taxon>
        <taxon>Metazoa</taxon>
        <taxon>Spiralia</taxon>
        <taxon>Lophotrochozoa</taxon>
        <taxon>Platyhelminthes</taxon>
        <taxon>Cestoda</taxon>
        <taxon>Eucestoda</taxon>
        <taxon>Cyclophyllidea</taxon>
        <taxon>Mesocestoididae</taxon>
        <taxon>Mesocestoides</taxon>
    </lineage>
</organism>
<dbReference type="AlphaFoldDB" id="A0A5K3F0L0"/>
<dbReference type="WBParaSite" id="MCU_004584-RA">
    <property type="protein sequence ID" value="MCU_004584-RA"/>
    <property type="gene ID" value="MCU_004584"/>
</dbReference>
<proteinExistence type="inferred from homology"/>
<evidence type="ECO:0000313" key="8">
    <source>
        <dbReference type="WBParaSite" id="MCU_004584-RA"/>
    </source>
</evidence>
<dbReference type="GO" id="GO:0005044">
    <property type="term" value="F:scavenger receptor activity"/>
    <property type="evidence" value="ECO:0007669"/>
    <property type="project" value="TreeGrafter"/>
</dbReference>
<name>A0A5K3F0L0_MESCO</name>
<keyword evidence="4 7" id="KW-1133">Transmembrane helix</keyword>
<evidence type="ECO:0000256" key="3">
    <source>
        <dbReference type="ARBA" id="ARBA00022692"/>
    </source>
</evidence>
<reference evidence="8" key="1">
    <citation type="submission" date="2019-11" db="UniProtKB">
        <authorList>
            <consortium name="WormBaseParasite"/>
        </authorList>
    </citation>
    <scope>IDENTIFICATION</scope>
</reference>
<dbReference type="GO" id="GO:0005737">
    <property type="term" value="C:cytoplasm"/>
    <property type="evidence" value="ECO:0007669"/>
    <property type="project" value="TreeGrafter"/>
</dbReference>
<comment type="similarity">
    <text evidence="2">Belongs to the CD36 family.</text>
</comment>
<accession>A0A5K3F0L0</accession>
<comment type="subcellular location">
    <subcellularLocation>
        <location evidence="1">Membrane</location>
    </subcellularLocation>
</comment>
<evidence type="ECO:0000256" key="4">
    <source>
        <dbReference type="ARBA" id="ARBA00022989"/>
    </source>
</evidence>
<dbReference type="PANTHER" id="PTHR11923:SF51">
    <property type="entry name" value="LYSOSOME MEMBRANE PROTEIN 2"/>
    <property type="match status" value="1"/>
</dbReference>
<keyword evidence="3 7" id="KW-0812">Transmembrane</keyword>
<dbReference type="GO" id="GO:0016020">
    <property type="term" value="C:membrane"/>
    <property type="evidence" value="ECO:0007669"/>
    <property type="project" value="UniProtKB-SubCell"/>
</dbReference>
<keyword evidence="5 7" id="KW-0472">Membrane</keyword>
<evidence type="ECO:0000256" key="6">
    <source>
        <dbReference type="ARBA" id="ARBA00023180"/>
    </source>
</evidence>
<feature type="transmembrane region" description="Helical" evidence="7">
    <location>
        <begin position="23"/>
        <end position="43"/>
    </location>
</feature>
<protein>
    <submittedName>
        <fullName evidence="8">Beta-lactamase domain-containing protein</fullName>
    </submittedName>
</protein>
<keyword evidence="6" id="KW-0325">Glycoprotein</keyword>
<sequence length="268" mass="30756">RDLCNFAGKICCWHSRCCRATTYSLISFLLLAAIGLVTLDLLFDDLERREFAKVLEITNGSMTYRLLTGDSDGLFNITVMSVINPYEVQYKMAKPRLKTHGPFIYRKIVKKKNISFSMEDGRQYIQFMYYSSYHFNLNLSSDDANKAVITVPNLANSVIRYIIDGGQGKLGSVAKRILRSNMFINITVNDFLWGYEDSDLWWLSWFKYSDSGKTGVLIALNNSISGPYKLNTGTNDISRLGILESFENKTYVQHYFHRLHASCLRMSM</sequence>
<evidence type="ECO:0000256" key="2">
    <source>
        <dbReference type="ARBA" id="ARBA00010532"/>
    </source>
</evidence>
<evidence type="ECO:0000256" key="5">
    <source>
        <dbReference type="ARBA" id="ARBA00023136"/>
    </source>
</evidence>
<dbReference type="Pfam" id="PF01130">
    <property type="entry name" value="CD36"/>
    <property type="match status" value="1"/>
</dbReference>
<dbReference type="InterPro" id="IPR002159">
    <property type="entry name" value="CD36_fam"/>
</dbReference>
<evidence type="ECO:0000256" key="1">
    <source>
        <dbReference type="ARBA" id="ARBA00004370"/>
    </source>
</evidence>
<dbReference type="PANTHER" id="PTHR11923">
    <property type="entry name" value="SCAVENGER RECEPTOR CLASS B TYPE-1 SR-B1"/>
    <property type="match status" value="1"/>
</dbReference>